<sequence>MTKNHPREWVVKTDSRKDAPEAMVDGNGFKEVIKGKRVQGKEVSATIKTNNSFSILAEDRSEQQDVIQESEMGSIENTGEGGGPSLGNG</sequence>
<accession>A0A803NU00</accession>
<feature type="compositionally biased region" description="Gly residues" evidence="1">
    <location>
        <begin position="79"/>
        <end position="89"/>
    </location>
</feature>
<evidence type="ECO:0000313" key="2">
    <source>
        <dbReference type="EnsemblPlants" id="cds.evm.model.02.1529"/>
    </source>
</evidence>
<evidence type="ECO:0000313" key="3">
    <source>
        <dbReference type="Proteomes" id="UP000596661"/>
    </source>
</evidence>
<feature type="region of interest" description="Disordered" evidence="1">
    <location>
        <begin position="56"/>
        <end position="89"/>
    </location>
</feature>
<reference evidence="2" key="1">
    <citation type="submission" date="2018-11" db="EMBL/GenBank/DDBJ databases">
        <authorList>
            <person name="Grassa J C."/>
        </authorList>
    </citation>
    <scope>NUCLEOTIDE SEQUENCE [LARGE SCALE GENOMIC DNA]</scope>
</reference>
<dbReference type="Proteomes" id="UP000596661">
    <property type="component" value="Chromosome 2"/>
</dbReference>
<reference evidence="2" key="2">
    <citation type="submission" date="2021-03" db="UniProtKB">
        <authorList>
            <consortium name="EnsemblPlants"/>
        </authorList>
    </citation>
    <scope>IDENTIFICATION</scope>
</reference>
<proteinExistence type="predicted"/>
<evidence type="ECO:0000256" key="1">
    <source>
        <dbReference type="SAM" id="MobiDB-lite"/>
    </source>
</evidence>
<organism evidence="2 3">
    <name type="scientific">Cannabis sativa</name>
    <name type="common">Hemp</name>
    <name type="synonym">Marijuana</name>
    <dbReference type="NCBI Taxonomy" id="3483"/>
    <lineage>
        <taxon>Eukaryota</taxon>
        <taxon>Viridiplantae</taxon>
        <taxon>Streptophyta</taxon>
        <taxon>Embryophyta</taxon>
        <taxon>Tracheophyta</taxon>
        <taxon>Spermatophyta</taxon>
        <taxon>Magnoliopsida</taxon>
        <taxon>eudicotyledons</taxon>
        <taxon>Gunneridae</taxon>
        <taxon>Pentapetalae</taxon>
        <taxon>rosids</taxon>
        <taxon>fabids</taxon>
        <taxon>Rosales</taxon>
        <taxon>Cannabaceae</taxon>
        <taxon>Cannabis</taxon>
    </lineage>
</organism>
<keyword evidence="3" id="KW-1185">Reference proteome</keyword>
<dbReference type="EMBL" id="UZAU01000204">
    <property type="status" value="NOT_ANNOTATED_CDS"/>
    <property type="molecule type" value="Genomic_DNA"/>
</dbReference>
<name>A0A803NU00_CANSA</name>
<dbReference type="AlphaFoldDB" id="A0A803NU00"/>
<dbReference type="Gramene" id="evm.model.02.1529">
    <property type="protein sequence ID" value="cds.evm.model.02.1529"/>
    <property type="gene ID" value="evm.TU.02.1529"/>
</dbReference>
<protein>
    <submittedName>
        <fullName evidence="2">Uncharacterized protein</fullName>
    </submittedName>
</protein>
<dbReference type="EnsemblPlants" id="evm.model.02.1529">
    <property type="protein sequence ID" value="cds.evm.model.02.1529"/>
    <property type="gene ID" value="evm.TU.02.1529"/>
</dbReference>